<keyword evidence="3" id="KW-1185">Reference proteome</keyword>
<dbReference type="Proteomes" id="UP000237752">
    <property type="component" value="Unassembled WGS sequence"/>
</dbReference>
<organism evidence="2 3">
    <name type="scientific">Antricoccus suffuscus</name>
    <dbReference type="NCBI Taxonomy" id="1629062"/>
    <lineage>
        <taxon>Bacteria</taxon>
        <taxon>Bacillati</taxon>
        <taxon>Actinomycetota</taxon>
        <taxon>Actinomycetes</taxon>
        <taxon>Geodermatophilales</taxon>
        <taxon>Antricoccaceae</taxon>
        <taxon>Antricoccus</taxon>
    </lineage>
</organism>
<name>A0A2T1A0C1_9ACTN</name>
<dbReference type="SUPFAM" id="SSF55729">
    <property type="entry name" value="Acyl-CoA N-acyltransferases (Nat)"/>
    <property type="match status" value="1"/>
</dbReference>
<feature type="domain" description="N-acetyltransferase" evidence="1">
    <location>
        <begin position="115"/>
        <end position="240"/>
    </location>
</feature>
<evidence type="ECO:0000313" key="2">
    <source>
        <dbReference type="EMBL" id="PRZ42049.1"/>
    </source>
</evidence>
<evidence type="ECO:0000313" key="3">
    <source>
        <dbReference type="Proteomes" id="UP000237752"/>
    </source>
</evidence>
<dbReference type="GO" id="GO:0016747">
    <property type="term" value="F:acyltransferase activity, transferring groups other than amino-acyl groups"/>
    <property type="evidence" value="ECO:0007669"/>
    <property type="project" value="InterPro"/>
</dbReference>
<reference evidence="2 3" key="1">
    <citation type="submission" date="2018-03" db="EMBL/GenBank/DDBJ databases">
        <title>Genomic Encyclopedia of Archaeal and Bacterial Type Strains, Phase II (KMG-II): from individual species to whole genera.</title>
        <authorList>
            <person name="Goeker M."/>
        </authorList>
    </citation>
    <scope>NUCLEOTIDE SEQUENCE [LARGE SCALE GENOMIC DNA]</scope>
    <source>
        <strain evidence="2 3">DSM 100065</strain>
    </source>
</reference>
<evidence type="ECO:0000259" key="1">
    <source>
        <dbReference type="PROSITE" id="PS51186"/>
    </source>
</evidence>
<sequence>MAHPVDFRPMDANTEAIVCLAWARMLGLKDDALAGATDRRVEHVVPDSDSLSLVSLFGRSVLVGPEWALEGAEKYPDEELAAARTLMQIARDHRPRLIGAATLAFTDTYIKDAALESAVVTDDPAAVERLEKGCPPDDVAEVGLRDLAAKFVLLGEQDEVVAAAGYQPWQGILAHVGVLTSLSHRRRGHARVVSAVTLNDALDEGMIPLWRARSDNDRARRLADALGFIEAGTETIVGFG</sequence>
<dbReference type="InterPro" id="IPR016181">
    <property type="entry name" value="Acyl_CoA_acyltransferase"/>
</dbReference>
<dbReference type="InterPro" id="IPR027365">
    <property type="entry name" value="GNAT_acetyltra_YdfB-like"/>
</dbReference>
<dbReference type="InterPro" id="IPR000182">
    <property type="entry name" value="GNAT_dom"/>
</dbReference>
<proteinExistence type="predicted"/>
<comment type="caution">
    <text evidence="2">The sequence shown here is derived from an EMBL/GenBank/DDBJ whole genome shotgun (WGS) entry which is preliminary data.</text>
</comment>
<dbReference type="OrthoDB" id="4824241at2"/>
<dbReference type="Pfam" id="PF12746">
    <property type="entry name" value="GNAT_acetyltran"/>
    <property type="match status" value="1"/>
</dbReference>
<protein>
    <submittedName>
        <fullName evidence="2">GNAT acetyltransferase-like protein</fullName>
    </submittedName>
</protein>
<dbReference type="PROSITE" id="PS51186">
    <property type="entry name" value="GNAT"/>
    <property type="match status" value="1"/>
</dbReference>
<dbReference type="AlphaFoldDB" id="A0A2T1A0C1"/>
<dbReference type="Gene3D" id="3.40.630.30">
    <property type="match status" value="1"/>
</dbReference>
<dbReference type="EMBL" id="PVUE01000007">
    <property type="protein sequence ID" value="PRZ42049.1"/>
    <property type="molecule type" value="Genomic_DNA"/>
</dbReference>
<accession>A0A2T1A0C1</accession>
<keyword evidence="2" id="KW-0808">Transferase</keyword>
<gene>
    <name evidence="2" type="ORF">CLV47_107177</name>
</gene>